<dbReference type="PANTHER" id="PTHR12411">
    <property type="entry name" value="CYSTEINE PROTEASE FAMILY C1-RELATED"/>
    <property type="match status" value="1"/>
</dbReference>
<dbReference type="SUPFAM" id="SSF54001">
    <property type="entry name" value="Cysteine proteinases"/>
    <property type="match status" value="1"/>
</dbReference>
<reference evidence="7" key="3">
    <citation type="submission" date="2015-02" db="UniProtKB">
        <authorList>
            <consortium name="EnsemblProtists"/>
        </authorList>
    </citation>
    <scope>IDENTIFICATION</scope>
    <source>
        <strain evidence="7">DAOM BR144</strain>
    </source>
</reference>
<evidence type="ECO:0000259" key="6">
    <source>
        <dbReference type="PROSITE" id="PS50948"/>
    </source>
</evidence>
<reference evidence="8" key="1">
    <citation type="journal article" date="2010" name="Genome Biol.">
        <title>Genome sequence of the necrotrophic plant pathogen Pythium ultimum reveals original pathogenicity mechanisms and effector repertoire.</title>
        <authorList>
            <person name="Levesque C.A."/>
            <person name="Brouwer H."/>
            <person name="Cano L."/>
            <person name="Hamilton J.P."/>
            <person name="Holt C."/>
            <person name="Huitema E."/>
            <person name="Raffaele S."/>
            <person name="Robideau G.P."/>
            <person name="Thines M."/>
            <person name="Win J."/>
            <person name="Zerillo M.M."/>
            <person name="Beakes G.W."/>
            <person name="Boore J.L."/>
            <person name="Busam D."/>
            <person name="Dumas B."/>
            <person name="Ferriera S."/>
            <person name="Fuerstenberg S.I."/>
            <person name="Gachon C.M."/>
            <person name="Gaulin E."/>
            <person name="Govers F."/>
            <person name="Grenville-Briggs L."/>
            <person name="Horner N."/>
            <person name="Hostetler J."/>
            <person name="Jiang R.H."/>
            <person name="Johnson J."/>
            <person name="Krajaejun T."/>
            <person name="Lin H."/>
            <person name="Meijer H.J."/>
            <person name="Moore B."/>
            <person name="Morris P."/>
            <person name="Phuntmart V."/>
            <person name="Puiu D."/>
            <person name="Shetty J."/>
            <person name="Stajich J.E."/>
            <person name="Tripathy S."/>
            <person name="Wawra S."/>
            <person name="van West P."/>
            <person name="Whitty B.R."/>
            <person name="Coutinho P.M."/>
            <person name="Henrissat B."/>
            <person name="Martin F."/>
            <person name="Thomas P.D."/>
            <person name="Tyler B.M."/>
            <person name="De Vries R.P."/>
            <person name="Kamoun S."/>
            <person name="Yandell M."/>
            <person name="Tisserat N."/>
            <person name="Buell C.R."/>
        </authorList>
    </citation>
    <scope>NUCLEOTIDE SEQUENCE</scope>
    <source>
        <strain evidence="8">DAOM:BR144</strain>
    </source>
</reference>
<dbReference type="InterPro" id="IPR000668">
    <property type="entry name" value="Peptidase_C1A_C"/>
</dbReference>
<keyword evidence="5" id="KW-0732">Signal</keyword>
<dbReference type="SMART" id="SM00223">
    <property type="entry name" value="APPLE"/>
    <property type="match status" value="2"/>
</dbReference>
<comment type="similarity">
    <text evidence="1">Belongs to the peptidase C1 family.</text>
</comment>
<evidence type="ECO:0000256" key="2">
    <source>
        <dbReference type="ARBA" id="ARBA00022737"/>
    </source>
</evidence>
<reference evidence="8" key="2">
    <citation type="submission" date="2010-04" db="EMBL/GenBank/DDBJ databases">
        <authorList>
            <person name="Buell R."/>
            <person name="Hamilton J."/>
            <person name="Hostetler J."/>
        </authorList>
    </citation>
    <scope>NUCLEOTIDE SEQUENCE [LARGE SCALE GENOMIC DNA]</scope>
    <source>
        <strain evidence="8">DAOM:BR144</strain>
    </source>
</reference>
<proteinExistence type="inferred from homology"/>
<feature type="signal peptide" evidence="5">
    <location>
        <begin position="1"/>
        <end position="21"/>
    </location>
</feature>
<dbReference type="SMART" id="SM00645">
    <property type="entry name" value="Pept_C1"/>
    <property type="match status" value="1"/>
</dbReference>
<dbReference type="EMBL" id="GL376567">
    <property type="status" value="NOT_ANNOTATED_CDS"/>
    <property type="molecule type" value="Genomic_DNA"/>
</dbReference>
<dbReference type="InterPro" id="IPR039417">
    <property type="entry name" value="Peptidase_C1A_papain-like"/>
</dbReference>
<dbReference type="InterPro" id="IPR000177">
    <property type="entry name" value="Apple"/>
</dbReference>
<evidence type="ECO:0000256" key="3">
    <source>
        <dbReference type="ARBA" id="ARBA00023145"/>
    </source>
</evidence>
<dbReference type="GO" id="GO:0008234">
    <property type="term" value="F:cysteine-type peptidase activity"/>
    <property type="evidence" value="ECO:0007669"/>
    <property type="project" value="InterPro"/>
</dbReference>
<accession>K3WGZ7</accession>
<dbReference type="OMA" id="GKCTSAR"/>
<evidence type="ECO:0000256" key="1">
    <source>
        <dbReference type="ARBA" id="ARBA00008455"/>
    </source>
</evidence>
<name>K3WGZ7_GLOUD</name>
<dbReference type="GO" id="GO:0005576">
    <property type="term" value="C:extracellular region"/>
    <property type="evidence" value="ECO:0007669"/>
    <property type="project" value="InterPro"/>
</dbReference>
<dbReference type="PROSITE" id="PS50948">
    <property type="entry name" value="PAN"/>
    <property type="match status" value="1"/>
</dbReference>
<dbReference type="GO" id="GO:0006508">
    <property type="term" value="P:proteolysis"/>
    <property type="evidence" value="ECO:0007669"/>
    <property type="project" value="InterPro"/>
</dbReference>
<dbReference type="Gene3D" id="3.50.4.10">
    <property type="entry name" value="Hepatocyte Growth Factor"/>
    <property type="match status" value="3"/>
</dbReference>
<evidence type="ECO:0000313" key="7">
    <source>
        <dbReference type="EnsemblProtists" id="PYU1_T004238"/>
    </source>
</evidence>
<feature type="chain" id="PRO_5018613615" description="Apple domain-containing protein" evidence="5">
    <location>
        <begin position="22"/>
        <end position="628"/>
    </location>
</feature>
<dbReference type="Gene3D" id="3.90.70.10">
    <property type="entry name" value="Cysteine proteinases"/>
    <property type="match status" value="1"/>
</dbReference>
<keyword evidence="3" id="KW-0865">Zymogen</keyword>
<evidence type="ECO:0000313" key="8">
    <source>
        <dbReference type="Proteomes" id="UP000019132"/>
    </source>
</evidence>
<dbReference type="InterPro" id="IPR003609">
    <property type="entry name" value="Pan_app"/>
</dbReference>
<dbReference type="InParanoid" id="K3WGZ7"/>
<protein>
    <recommendedName>
        <fullName evidence="6">Apple domain-containing protein</fullName>
    </recommendedName>
</protein>
<evidence type="ECO:0000256" key="5">
    <source>
        <dbReference type="SAM" id="SignalP"/>
    </source>
</evidence>
<feature type="domain" description="Apple" evidence="6">
    <location>
        <begin position="482"/>
        <end position="559"/>
    </location>
</feature>
<organism evidence="7 8">
    <name type="scientific">Globisporangium ultimum (strain ATCC 200006 / CBS 805.95 / DAOM BR144)</name>
    <name type="common">Pythium ultimum</name>
    <dbReference type="NCBI Taxonomy" id="431595"/>
    <lineage>
        <taxon>Eukaryota</taxon>
        <taxon>Sar</taxon>
        <taxon>Stramenopiles</taxon>
        <taxon>Oomycota</taxon>
        <taxon>Peronosporomycetes</taxon>
        <taxon>Pythiales</taxon>
        <taxon>Pythiaceae</taxon>
        <taxon>Globisporangium</taxon>
    </lineage>
</organism>
<dbReference type="Pfam" id="PF00112">
    <property type="entry name" value="Peptidase_C1"/>
    <property type="match status" value="1"/>
</dbReference>
<evidence type="ECO:0000256" key="4">
    <source>
        <dbReference type="ARBA" id="ARBA00023157"/>
    </source>
</evidence>
<dbReference type="InterPro" id="IPR013128">
    <property type="entry name" value="Peptidase_C1A"/>
</dbReference>
<dbReference type="STRING" id="431595.K3WGZ7"/>
<sequence>MKPSFVALFVLALVRSSSTLAQSDDLQAEFLRWKASPAGQIAYRDGHVPDHASRTRGLAAADVDVPTTKELLRFENAKATIAQLEQEQPHAKFTLNTPFALLTSDEFAAYVQKNDIDGFRKVLDEQLETQTTSNSTSSSGNRRLAFSERELLSAADVIEVDWTKSGCVNTAMDQGQCGVSWAFAAVAALESNYCITTGKLHQLSVQDVISCSNPTGLDACQPDGSTESAYNWIANVNGGSICTEATYPYASATGVAPYCRRTDGSGFTCTKPDLGAYFYRSFDVQDHRVLERLVSGLPVATLATTGVPIFQYYASGVIMGNEQACPSAKPDAALLVVGYGVIDGVPYWKVRNSWSKWWGQGGFAYVERGFAGAATGACGMETQAYWPIFVDASHPGVDMRCSAQRTGIELTGETFYIESQVSAAACCNLCKERVGCVGYTWYVQTSACYLKASINGETVNAAGGLMTISGTLIAKSDAIQQCSVKDNLDFPGNDVLVVLTTTAEECCDKCTAYGPCHAFTWSNYLGGSCYMKSKRPAVATAVSSPVTPPSLRSGTVYKCQPLKSNTDLSGQDIGSTNAAAASECCGLCRATSGCGAFSWTSYNGGMCWFKAAGATPIAGAGVISASVN</sequence>
<dbReference type="EnsemblProtists" id="PYU1_T004238">
    <property type="protein sequence ID" value="PYU1_T004238"/>
    <property type="gene ID" value="PYU1_G004228"/>
</dbReference>
<dbReference type="CDD" id="cd02248">
    <property type="entry name" value="Peptidase_C1A"/>
    <property type="match status" value="1"/>
</dbReference>
<dbReference type="VEuPathDB" id="FungiDB:PYU1_G004228"/>
<keyword evidence="4" id="KW-1015">Disulfide bond</keyword>
<dbReference type="eggNOG" id="KOG1543">
    <property type="taxonomic scope" value="Eukaryota"/>
</dbReference>
<keyword evidence="2" id="KW-0677">Repeat</keyword>
<dbReference type="Pfam" id="PF14295">
    <property type="entry name" value="PAN_4"/>
    <property type="match status" value="3"/>
</dbReference>
<dbReference type="Proteomes" id="UP000019132">
    <property type="component" value="Unassembled WGS sequence"/>
</dbReference>
<dbReference type="HOGENOM" id="CLU_029756_1_0_1"/>
<dbReference type="CDD" id="cd01100">
    <property type="entry name" value="APPLE_Factor_XI_like"/>
    <property type="match status" value="2"/>
</dbReference>
<keyword evidence="8" id="KW-1185">Reference proteome</keyword>
<dbReference type="InterPro" id="IPR038765">
    <property type="entry name" value="Papain-like_cys_pep_sf"/>
</dbReference>
<dbReference type="AlphaFoldDB" id="K3WGZ7"/>